<evidence type="ECO:0000256" key="2">
    <source>
        <dbReference type="PROSITE-ProRule" id="PRU00266"/>
    </source>
</evidence>
<dbReference type="Pfam" id="PF00035">
    <property type="entry name" value="dsrm"/>
    <property type="match status" value="1"/>
</dbReference>
<dbReference type="GO" id="GO:0006396">
    <property type="term" value="P:RNA processing"/>
    <property type="evidence" value="ECO:0007669"/>
    <property type="project" value="InterPro"/>
</dbReference>
<dbReference type="GO" id="GO:0003723">
    <property type="term" value="F:RNA binding"/>
    <property type="evidence" value="ECO:0007669"/>
    <property type="project" value="UniProtKB-UniRule"/>
</dbReference>
<feature type="domain" description="DRBM" evidence="4">
    <location>
        <begin position="215"/>
        <end position="282"/>
    </location>
</feature>
<keyword evidence="1 2" id="KW-0694">RNA-binding</keyword>
<dbReference type="SUPFAM" id="SSF54768">
    <property type="entry name" value="dsRNA-binding domain-like"/>
    <property type="match status" value="1"/>
</dbReference>
<feature type="region of interest" description="Disordered" evidence="3">
    <location>
        <begin position="145"/>
        <end position="211"/>
    </location>
</feature>
<sequence length="286" mass="31623">MASELAPAPQIDGEAMLEIFVHRSIKFTGMPLNPDSPYGDGRRLASIGGKALEAAYTLIFFNKRPMLTAEALELEVSKLPEQVEKWVEGYKWREKVRHSPDTNIRTPEETRYLMDAYVGAVLVGEGFQAVLNWITALVDPSAAQPAQQGQYSEPPSKRLRPDQQMPFPQAPLPNAHAPYPPYSPPPHMHMPPPQPHMPAPPLPPNPLAPAAPQSAFLPLFNQTAQQRRLEVQYPAQFTGPAHAGRWTVQCLVNGIEKGIGTGPSKQLAKEEAARQAYYAMGWAPRE</sequence>
<dbReference type="InterPro" id="IPR014720">
    <property type="entry name" value="dsRBD_dom"/>
</dbReference>
<reference evidence="5" key="1">
    <citation type="submission" date="2019-01" db="EMBL/GenBank/DDBJ databases">
        <title>Draft genome sequences of three monokaryotic isolates of the white-rot basidiomycete fungus Dichomitus squalens.</title>
        <authorList>
            <consortium name="DOE Joint Genome Institute"/>
            <person name="Lopez S.C."/>
            <person name="Andreopoulos B."/>
            <person name="Pangilinan J."/>
            <person name="Lipzen A."/>
            <person name="Riley R."/>
            <person name="Ahrendt S."/>
            <person name="Ng V."/>
            <person name="Barry K."/>
            <person name="Daum C."/>
            <person name="Grigoriev I.V."/>
            <person name="Hilden K.S."/>
            <person name="Makela M.R."/>
            <person name="de Vries R.P."/>
        </authorList>
    </citation>
    <scope>NUCLEOTIDE SEQUENCE [LARGE SCALE GENOMIC DNA]</scope>
    <source>
        <strain evidence="5">OM18370.1</strain>
    </source>
</reference>
<dbReference type="Gene3D" id="1.10.1520.10">
    <property type="entry name" value="Ribonuclease III domain"/>
    <property type="match status" value="1"/>
</dbReference>
<feature type="compositionally biased region" description="Pro residues" evidence="3">
    <location>
        <begin position="178"/>
        <end position="209"/>
    </location>
</feature>
<dbReference type="AlphaFoldDB" id="A0A4Q9N2D7"/>
<dbReference type="SMART" id="SM00358">
    <property type="entry name" value="DSRM"/>
    <property type="match status" value="1"/>
</dbReference>
<dbReference type="InterPro" id="IPR036389">
    <property type="entry name" value="RNase_III_sf"/>
</dbReference>
<evidence type="ECO:0000259" key="4">
    <source>
        <dbReference type="PROSITE" id="PS50137"/>
    </source>
</evidence>
<evidence type="ECO:0000256" key="3">
    <source>
        <dbReference type="SAM" id="MobiDB-lite"/>
    </source>
</evidence>
<organism evidence="5">
    <name type="scientific">Dichomitus squalens</name>
    <dbReference type="NCBI Taxonomy" id="114155"/>
    <lineage>
        <taxon>Eukaryota</taxon>
        <taxon>Fungi</taxon>
        <taxon>Dikarya</taxon>
        <taxon>Basidiomycota</taxon>
        <taxon>Agaricomycotina</taxon>
        <taxon>Agaricomycetes</taxon>
        <taxon>Polyporales</taxon>
        <taxon>Polyporaceae</taxon>
        <taxon>Dichomitus</taxon>
    </lineage>
</organism>
<dbReference type="GO" id="GO:0004525">
    <property type="term" value="F:ribonuclease III activity"/>
    <property type="evidence" value="ECO:0007669"/>
    <property type="project" value="InterPro"/>
</dbReference>
<dbReference type="EMBL" id="ML143388">
    <property type="protein sequence ID" value="TBU34694.1"/>
    <property type="molecule type" value="Genomic_DNA"/>
</dbReference>
<dbReference type="PROSITE" id="PS50137">
    <property type="entry name" value="DS_RBD"/>
    <property type="match status" value="1"/>
</dbReference>
<accession>A0A4Q9N2D7</accession>
<gene>
    <name evidence="5" type="ORF">BD311DRAFT_802269</name>
</gene>
<protein>
    <recommendedName>
        <fullName evidence="4">DRBM domain-containing protein</fullName>
    </recommendedName>
</protein>
<proteinExistence type="predicted"/>
<dbReference type="Proteomes" id="UP000292957">
    <property type="component" value="Unassembled WGS sequence"/>
</dbReference>
<dbReference type="OrthoDB" id="2392202at2759"/>
<evidence type="ECO:0000256" key="1">
    <source>
        <dbReference type="ARBA" id="ARBA00022884"/>
    </source>
</evidence>
<dbReference type="Gene3D" id="3.30.160.20">
    <property type="match status" value="1"/>
</dbReference>
<evidence type="ECO:0000313" key="5">
    <source>
        <dbReference type="EMBL" id="TBU34694.1"/>
    </source>
</evidence>
<name>A0A4Q9N2D7_9APHY</name>
<dbReference type="SUPFAM" id="SSF69065">
    <property type="entry name" value="RNase III domain-like"/>
    <property type="match status" value="1"/>
</dbReference>